<dbReference type="Proteomes" id="UP000756132">
    <property type="component" value="Chromosome 10"/>
</dbReference>
<evidence type="ECO:0000256" key="3">
    <source>
        <dbReference type="ARBA" id="ARBA00022741"/>
    </source>
</evidence>
<dbReference type="PROSITE" id="PS50011">
    <property type="entry name" value="PROTEIN_KINASE_DOM"/>
    <property type="match status" value="1"/>
</dbReference>
<evidence type="ECO:0000256" key="1">
    <source>
        <dbReference type="ARBA" id="ARBA00012513"/>
    </source>
</evidence>
<evidence type="ECO:0000256" key="4">
    <source>
        <dbReference type="ARBA" id="ARBA00022777"/>
    </source>
</evidence>
<keyword evidence="5" id="KW-0067">ATP-binding</keyword>
<dbReference type="KEGG" id="ffu:CLAFUR5_11735"/>
<evidence type="ECO:0000313" key="8">
    <source>
        <dbReference type="EMBL" id="UJO23145.1"/>
    </source>
</evidence>
<dbReference type="InterPro" id="IPR008271">
    <property type="entry name" value="Ser/Thr_kinase_AS"/>
</dbReference>
<dbReference type="PANTHER" id="PTHR43671">
    <property type="entry name" value="SERINE/THREONINE-PROTEIN KINASE NEK"/>
    <property type="match status" value="1"/>
</dbReference>
<dbReference type="GO" id="GO:0005524">
    <property type="term" value="F:ATP binding"/>
    <property type="evidence" value="ECO:0007669"/>
    <property type="project" value="UniProtKB-KW"/>
</dbReference>
<evidence type="ECO:0000259" key="7">
    <source>
        <dbReference type="PROSITE" id="PS50011"/>
    </source>
</evidence>
<dbReference type="GO" id="GO:0004674">
    <property type="term" value="F:protein serine/threonine kinase activity"/>
    <property type="evidence" value="ECO:0007669"/>
    <property type="project" value="UniProtKB-EC"/>
</dbReference>
<keyword evidence="9" id="KW-1185">Reference proteome</keyword>
<dbReference type="InterPro" id="IPR000719">
    <property type="entry name" value="Prot_kinase_dom"/>
</dbReference>
<gene>
    <name evidence="8" type="ORF">CLAFUR5_11735</name>
</gene>
<dbReference type="RefSeq" id="XP_047767511.1">
    <property type="nucleotide sequence ID" value="XM_047910883.1"/>
</dbReference>
<keyword evidence="4" id="KW-0418">Kinase</keyword>
<dbReference type="GeneID" id="71991613"/>
<evidence type="ECO:0000256" key="5">
    <source>
        <dbReference type="ARBA" id="ARBA00022840"/>
    </source>
</evidence>
<dbReference type="EMBL" id="CP090172">
    <property type="protein sequence ID" value="UJO23145.1"/>
    <property type="molecule type" value="Genomic_DNA"/>
</dbReference>
<reference evidence="8" key="2">
    <citation type="journal article" date="2022" name="Microb. Genom.">
        <title>A chromosome-scale genome assembly of the tomato pathogen Cladosporium fulvum reveals a compartmentalized genome architecture and the presence of a dispensable chromosome.</title>
        <authorList>
            <person name="Zaccaron A.Z."/>
            <person name="Chen L.H."/>
            <person name="Samaras A."/>
            <person name="Stergiopoulos I."/>
        </authorList>
    </citation>
    <scope>NUCLEOTIDE SEQUENCE</scope>
    <source>
        <strain evidence="8">Race5_Kim</strain>
    </source>
</reference>
<name>A0A9Q8PIJ8_PASFU</name>
<evidence type="ECO:0000256" key="2">
    <source>
        <dbReference type="ARBA" id="ARBA00022679"/>
    </source>
</evidence>
<keyword evidence="2" id="KW-0808">Transferase</keyword>
<feature type="domain" description="Protein kinase" evidence="7">
    <location>
        <begin position="276"/>
        <end position="612"/>
    </location>
</feature>
<evidence type="ECO:0000256" key="6">
    <source>
        <dbReference type="SAM" id="MobiDB-lite"/>
    </source>
</evidence>
<dbReference type="InterPro" id="IPR050660">
    <property type="entry name" value="NEK_Ser/Thr_kinase"/>
</dbReference>
<dbReference type="Gene3D" id="1.10.510.10">
    <property type="entry name" value="Transferase(Phosphotransferase) domain 1"/>
    <property type="match status" value="1"/>
</dbReference>
<evidence type="ECO:0000313" key="9">
    <source>
        <dbReference type="Proteomes" id="UP000756132"/>
    </source>
</evidence>
<reference evidence="8" key="1">
    <citation type="submission" date="2021-12" db="EMBL/GenBank/DDBJ databases">
        <authorList>
            <person name="Zaccaron A."/>
            <person name="Stergiopoulos I."/>
        </authorList>
    </citation>
    <scope>NUCLEOTIDE SEQUENCE</scope>
    <source>
        <strain evidence="8">Race5_Kim</strain>
    </source>
</reference>
<dbReference type="Pfam" id="PF00069">
    <property type="entry name" value="Pkinase"/>
    <property type="match status" value="1"/>
</dbReference>
<feature type="region of interest" description="Disordered" evidence="6">
    <location>
        <begin position="1"/>
        <end position="54"/>
    </location>
</feature>
<organism evidence="8 9">
    <name type="scientific">Passalora fulva</name>
    <name type="common">Tomato leaf mold</name>
    <name type="synonym">Cladosporium fulvum</name>
    <dbReference type="NCBI Taxonomy" id="5499"/>
    <lineage>
        <taxon>Eukaryota</taxon>
        <taxon>Fungi</taxon>
        <taxon>Dikarya</taxon>
        <taxon>Ascomycota</taxon>
        <taxon>Pezizomycotina</taxon>
        <taxon>Dothideomycetes</taxon>
        <taxon>Dothideomycetidae</taxon>
        <taxon>Mycosphaerellales</taxon>
        <taxon>Mycosphaerellaceae</taxon>
        <taxon>Fulvia</taxon>
    </lineage>
</organism>
<sequence>MDDDPMDLDYNNGGDQRRGRKRKNASRDEENDRRTRREEKRRKQEEREEQARQEREIQNRRIFIEFGTAHLMNGVYIGQPIERYVTLSTAEQSELLNGEWDSFQEEDRTYFGPEMSNLLDLQRLLDEACSTVDTCRAKWIDLAEKDTNWLKYLDLYDTALHDAIIACDNFTELVVELIDWYNNKPNSVFLENLRWHNDLWRGKRFTMYADMLIFRREKLYPAKRKTPGRKQDDGAVPEEEFDEYKDRSEARATIIPTLPPIIFPLGDMAAVHWTCVDRIGQVGGQNIGVDILLGVDASGRIVERKVRKHISMVDEWKTPKFWHGDFEGDPDELYPREYLAQRLMSQKEARFVVKAVGRPRYDGIDEVVQIYMEYALHGDLDDALRLHQAVNTKMPEAFLWLLLQALVETVYIMKYGYLKDGQKKPQNWLEIVHRDLKPGNVFLDQRDPGHFPMYPRPKVADYGLCLLTNADDPCNPKVTTGGGTPGYQPPETIRFIDPVNEKRVDDHNQILSPCNVWGIGAILYALMTLQSLDDAPPPEHQLPYCTTATAPDFGPFTYAVAGDVTKKWGAGAYTKPLIDIVQTCLDFDPEKRGSIETWKETIKDQINRYPYYRLNAGQRVGDDVTPKLRTLEERAAYRDQMVCPPVWRDSEGNVVEV</sequence>
<accession>A0A9Q8PIJ8</accession>
<dbReference type="PROSITE" id="PS00108">
    <property type="entry name" value="PROTEIN_KINASE_ST"/>
    <property type="match status" value="1"/>
</dbReference>
<dbReference type="AlphaFoldDB" id="A0A9Q8PIJ8"/>
<feature type="compositionally biased region" description="Basic and acidic residues" evidence="6">
    <location>
        <begin position="25"/>
        <end position="54"/>
    </location>
</feature>
<proteinExistence type="predicted"/>
<keyword evidence="3" id="KW-0547">Nucleotide-binding</keyword>
<dbReference type="EC" id="2.7.11.1" evidence="1"/>
<protein>
    <recommendedName>
        <fullName evidence="1">non-specific serine/threonine protein kinase</fullName>
        <ecNumber evidence="1">2.7.11.1</ecNumber>
    </recommendedName>
</protein>
<dbReference type="SMART" id="SM00220">
    <property type="entry name" value="S_TKc"/>
    <property type="match status" value="1"/>
</dbReference>
<dbReference type="PANTHER" id="PTHR43671:SF13">
    <property type="entry name" value="SERINE_THREONINE-PROTEIN KINASE NEK2"/>
    <property type="match status" value="1"/>
</dbReference>
<dbReference type="SUPFAM" id="SSF56112">
    <property type="entry name" value="Protein kinase-like (PK-like)"/>
    <property type="match status" value="1"/>
</dbReference>
<dbReference type="InterPro" id="IPR011009">
    <property type="entry name" value="Kinase-like_dom_sf"/>
</dbReference>
<dbReference type="OrthoDB" id="310217at2759"/>